<evidence type="ECO:0000256" key="7">
    <source>
        <dbReference type="PROSITE-ProRule" id="PRU01091"/>
    </source>
</evidence>
<reference evidence="10 11" key="1">
    <citation type="submission" date="2018-07" db="EMBL/GenBank/DDBJ databases">
        <title>Lottiidibacillus patelloidae gen. nov., sp. nov., isolated from the intestinal tract of a marine limpet and the reclassification of B. taeanensis BH030017T, B. algicola KMM 3737T and B. hwajinpoensis SW-72T as genus Lottiidibacillus.</title>
        <authorList>
            <person name="Liu R."/>
            <person name="Huang Z."/>
        </authorList>
    </citation>
    <scope>NUCLEOTIDE SEQUENCE [LARGE SCALE GENOMIC DNA]</scope>
    <source>
        <strain evidence="10 11">BH030017</strain>
    </source>
</reference>
<dbReference type="PANTHER" id="PTHR48111">
    <property type="entry name" value="REGULATOR OF RPOS"/>
    <property type="match status" value="1"/>
</dbReference>
<name>A0A366Y186_9BACI</name>
<dbReference type="Gene3D" id="3.40.50.2300">
    <property type="match status" value="1"/>
</dbReference>
<dbReference type="InterPro" id="IPR001789">
    <property type="entry name" value="Sig_transdc_resp-reg_receiver"/>
</dbReference>
<dbReference type="PANTHER" id="PTHR48111:SF73">
    <property type="entry name" value="ALKALINE PHOSPHATASE SYNTHESIS TRANSCRIPTIONAL REGULATORY PROTEIN PHOP"/>
    <property type="match status" value="1"/>
</dbReference>
<evidence type="ECO:0000313" key="11">
    <source>
        <dbReference type="Proteomes" id="UP000253314"/>
    </source>
</evidence>
<dbReference type="InterPro" id="IPR001867">
    <property type="entry name" value="OmpR/PhoB-type_DNA-bd"/>
</dbReference>
<protein>
    <submittedName>
        <fullName evidence="10">DNA-binding response regulator</fullName>
    </submittedName>
</protein>
<dbReference type="InterPro" id="IPR036388">
    <property type="entry name" value="WH-like_DNA-bd_sf"/>
</dbReference>
<keyword evidence="11" id="KW-1185">Reference proteome</keyword>
<sequence>MRKLLIVDDEQRMANLISLYLTPYRFKCVQSLSGQEALNILEQESFDLILLDVMMPKMDGWETCREIREFSTVPIIMLTARDQKIDMIKGLKLGADDYITKPFDEDVLLARIEALLRRAGRSQENRIEFNELVWDSEQYIVSYEDKLIPLTRKEFEMLGLFLKNPKKVFSRDQLIEMLWGFDSETEGRTVDSHVRHIREKCRKEGFDIDTHLTTVWGIGYKWR</sequence>
<dbReference type="Gene3D" id="1.10.10.10">
    <property type="entry name" value="Winged helix-like DNA-binding domain superfamily/Winged helix DNA-binding domain"/>
    <property type="match status" value="1"/>
</dbReference>
<dbReference type="FunFam" id="3.40.50.2300:FF:000001">
    <property type="entry name" value="DNA-binding response regulator PhoB"/>
    <property type="match status" value="1"/>
</dbReference>
<accession>A0A366Y186</accession>
<dbReference type="PROSITE" id="PS50110">
    <property type="entry name" value="RESPONSE_REGULATORY"/>
    <property type="match status" value="1"/>
</dbReference>
<organism evidence="10 11">
    <name type="scientific">Bacillus taeanensis</name>
    <dbReference type="NCBI Taxonomy" id="273032"/>
    <lineage>
        <taxon>Bacteria</taxon>
        <taxon>Bacillati</taxon>
        <taxon>Bacillota</taxon>
        <taxon>Bacilli</taxon>
        <taxon>Bacillales</taxon>
        <taxon>Bacillaceae</taxon>
        <taxon>Bacillus</taxon>
    </lineage>
</organism>
<evidence type="ECO:0000256" key="1">
    <source>
        <dbReference type="ARBA" id="ARBA00022553"/>
    </source>
</evidence>
<dbReference type="Proteomes" id="UP000253314">
    <property type="component" value="Unassembled WGS sequence"/>
</dbReference>
<dbReference type="EMBL" id="QOCW01000006">
    <property type="protein sequence ID" value="RBW70183.1"/>
    <property type="molecule type" value="Genomic_DNA"/>
</dbReference>
<feature type="domain" description="OmpR/PhoB-type" evidence="9">
    <location>
        <begin position="124"/>
        <end position="223"/>
    </location>
</feature>
<keyword evidence="2" id="KW-0902">Two-component regulatory system</keyword>
<dbReference type="GO" id="GO:0006355">
    <property type="term" value="P:regulation of DNA-templated transcription"/>
    <property type="evidence" value="ECO:0007669"/>
    <property type="project" value="InterPro"/>
</dbReference>
<dbReference type="GO" id="GO:0000976">
    <property type="term" value="F:transcription cis-regulatory region binding"/>
    <property type="evidence" value="ECO:0007669"/>
    <property type="project" value="TreeGrafter"/>
</dbReference>
<dbReference type="OrthoDB" id="9790442at2"/>
<evidence type="ECO:0000259" key="9">
    <source>
        <dbReference type="PROSITE" id="PS51755"/>
    </source>
</evidence>
<dbReference type="Pfam" id="PF00072">
    <property type="entry name" value="Response_reg"/>
    <property type="match status" value="1"/>
</dbReference>
<comment type="caution">
    <text evidence="10">The sequence shown here is derived from an EMBL/GenBank/DDBJ whole genome shotgun (WGS) entry which is preliminary data.</text>
</comment>
<keyword evidence="4 7" id="KW-0238">DNA-binding</keyword>
<dbReference type="SMART" id="SM00862">
    <property type="entry name" value="Trans_reg_C"/>
    <property type="match status" value="1"/>
</dbReference>
<evidence type="ECO:0000313" key="10">
    <source>
        <dbReference type="EMBL" id="RBW70183.1"/>
    </source>
</evidence>
<keyword evidence="1 6" id="KW-0597">Phosphoprotein</keyword>
<dbReference type="InterPro" id="IPR039420">
    <property type="entry name" value="WalR-like"/>
</dbReference>
<feature type="domain" description="Response regulatory" evidence="8">
    <location>
        <begin position="3"/>
        <end position="116"/>
    </location>
</feature>
<proteinExistence type="predicted"/>
<dbReference type="RefSeq" id="WP_113805501.1">
    <property type="nucleotide sequence ID" value="NZ_QOCW01000006.1"/>
</dbReference>
<evidence type="ECO:0000256" key="4">
    <source>
        <dbReference type="ARBA" id="ARBA00023125"/>
    </source>
</evidence>
<gene>
    <name evidence="10" type="ORF">DS031_08320</name>
</gene>
<keyword evidence="5" id="KW-0804">Transcription</keyword>
<evidence type="ECO:0000259" key="8">
    <source>
        <dbReference type="PROSITE" id="PS50110"/>
    </source>
</evidence>
<dbReference type="Gene3D" id="6.10.250.690">
    <property type="match status" value="1"/>
</dbReference>
<dbReference type="CDD" id="cd17574">
    <property type="entry name" value="REC_OmpR"/>
    <property type="match status" value="1"/>
</dbReference>
<dbReference type="CDD" id="cd00383">
    <property type="entry name" value="trans_reg_C"/>
    <property type="match status" value="1"/>
</dbReference>
<dbReference type="AlphaFoldDB" id="A0A366Y186"/>
<evidence type="ECO:0000256" key="3">
    <source>
        <dbReference type="ARBA" id="ARBA00023015"/>
    </source>
</evidence>
<dbReference type="GO" id="GO:0000156">
    <property type="term" value="F:phosphorelay response regulator activity"/>
    <property type="evidence" value="ECO:0007669"/>
    <property type="project" value="TreeGrafter"/>
</dbReference>
<evidence type="ECO:0000256" key="6">
    <source>
        <dbReference type="PROSITE-ProRule" id="PRU00169"/>
    </source>
</evidence>
<dbReference type="SUPFAM" id="SSF52172">
    <property type="entry name" value="CheY-like"/>
    <property type="match status" value="1"/>
</dbReference>
<dbReference type="GO" id="GO:0005829">
    <property type="term" value="C:cytosol"/>
    <property type="evidence" value="ECO:0007669"/>
    <property type="project" value="TreeGrafter"/>
</dbReference>
<feature type="DNA-binding region" description="OmpR/PhoB-type" evidence="7">
    <location>
        <begin position="124"/>
        <end position="223"/>
    </location>
</feature>
<dbReference type="PROSITE" id="PS51755">
    <property type="entry name" value="OMPR_PHOB"/>
    <property type="match status" value="1"/>
</dbReference>
<feature type="modified residue" description="4-aspartylphosphate" evidence="6">
    <location>
        <position position="52"/>
    </location>
</feature>
<evidence type="ECO:0000256" key="2">
    <source>
        <dbReference type="ARBA" id="ARBA00023012"/>
    </source>
</evidence>
<evidence type="ECO:0000256" key="5">
    <source>
        <dbReference type="ARBA" id="ARBA00023163"/>
    </source>
</evidence>
<dbReference type="GO" id="GO:0032993">
    <property type="term" value="C:protein-DNA complex"/>
    <property type="evidence" value="ECO:0007669"/>
    <property type="project" value="TreeGrafter"/>
</dbReference>
<dbReference type="SMART" id="SM00448">
    <property type="entry name" value="REC"/>
    <property type="match status" value="1"/>
</dbReference>
<dbReference type="Pfam" id="PF00486">
    <property type="entry name" value="Trans_reg_C"/>
    <property type="match status" value="1"/>
</dbReference>
<dbReference type="InterPro" id="IPR011006">
    <property type="entry name" value="CheY-like_superfamily"/>
</dbReference>
<keyword evidence="3" id="KW-0805">Transcription regulation</keyword>